<accession>A0ABY5D939</accession>
<gene>
    <name evidence="2" type="ORF">NE857_04215</name>
</gene>
<sequence>MKFEFILDQEGDTPPTPDPQHAEKQGDPAEQTEIQPPSPAALIATAAERMHTRARTDFHRVRSSLNQMLHTVETSAVQPDLTFAACAPEPGVDIFRPEAFGGGRG</sequence>
<dbReference type="EMBL" id="CP099837">
    <property type="protein sequence ID" value="USY20866.1"/>
    <property type="molecule type" value="Genomic_DNA"/>
</dbReference>
<proteinExistence type="predicted"/>
<reference evidence="2" key="1">
    <citation type="submission" date="2022-06" db="EMBL/GenBank/DDBJ databases">
        <authorList>
            <person name="Ping M."/>
        </authorList>
    </citation>
    <scope>NUCLEOTIDE SEQUENCE</scope>
    <source>
        <strain evidence="2">JCM11759T</strain>
    </source>
</reference>
<dbReference type="Proteomes" id="UP001055940">
    <property type="component" value="Chromosome"/>
</dbReference>
<keyword evidence="3" id="KW-1185">Reference proteome</keyword>
<organism evidence="2 3">
    <name type="scientific">Nocardiopsis exhalans</name>
    <dbReference type="NCBI Taxonomy" id="163604"/>
    <lineage>
        <taxon>Bacteria</taxon>
        <taxon>Bacillati</taxon>
        <taxon>Actinomycetota</taxon>
        <taxon>Actinomycetes</taxon>
        <taxon>Streptosporangiales</taxon>
        <taxon>Nocardiopsidaceae</taxon>
        <taxon>Nocardiopsis</taxon>
    </lineage>
</organism>
<evidence type="ECO:0000256" key="1">
    <source>
        <dbReference type="SAM" id="MobiDB-lite"/>
    </source>
</evidence>
<dbReference type="RefSeq" id="WP_254419891.1">
    <property type="nucleotide sequence ID" value="NZ_BAAAJB010000049.1"/>
</dbReference>
<name>A0ABY5D939_9ACTN</name>
<evidence type="ECO:0000313" key="3">
    <source>
        <dbReference type="Proteomes" id="UP001055940"/>
    </source>
</evidence>
<evidence type="ECO:0000313" key="2">
    <source>
        <dbReference type="EMBL" id="USY20866.1"/>
    </source>
</evidence>
<feature type="region of interest" description="Disordered" evidence="1">
    <location>
        <begin position="1"/>
        <end position="38"/>
    </location>
</feature>
<protein>
    <submittedName>
        <fullName evidence="2">Uncharacterized protein</fullName>
    </submittedName>
</protein>